<protein>
    <submittedName>
        <fullName evidence="5">SAM-dependent methyltransferase</fullName>
    </submittedName>
</protein>
<dbReference type="PROSITE" id="PS01131">
    <property type="entry name" value="RRNA_A_DIMETH"/>
    <property type="match status" value="1"/>
</dbReference>
<gene>
    <name evidence="5" type="ORF">GCM10010136_10630</name>
</gene>
<dbReference type="Gene3D" id="3.40.50.150">
    <property type="entry name" value="Vaccinia Virus protein VP39"/>
    <property type="match status" value="1"/>
</dbReference>
<keyword evidence="1 5" id="KW-0489">Methyltransferase</keyword>
<dbReference type="InterPro" id="IPR020598">
    <property type="entry name" value="rRNA_Ade_methylase_Trfase_N"/>
</dbReference>
<keyword evidence="2" id="KW-0808">Transferase</keyword>
<keyword evidence="3" id="KW-0949">S-adenosyl-L-methionine</keyword>
<evidence type="ECO:0000256" key="2">
    <source>
        <dbReference type="ARBA" id="ARBA00022679"/>
    </source>
</evidence>
<dbReference type="Pfam" id="PF13649">
    <property type="entry name" value="Methyltransf_25"/>
    <property type="match status" value="1"/>
</dbReference>
<feature type="domain" description="Ribosomal RNA adenine methylase transferase N-terminal" evidence="4">
    <location>
        <begin position="40"/>
        <end position="165"/>
    </location>
</feature>
<evidence type="ECO:0000313" key="5">
    <source>
        <dbReference type="EMBL" id="GHC66975.1"/>
    </source>
</evidence>
<reference evidence="5" key="2">
    <citation type="submission" date="2020-09" db="EMBL/GenBank/DDBJ databases">
        <authorList>
            <person name="Sun Q."/>
            <person name="Kim S."/>
        </authorList>
    </citation>
    <scope>NUCLEOTIDE SEQUENCE</scope>
    <source>
        <strain evidence="5">KCTC 42097</strain>
    </source>
</reference>
<dbReference type="SMART" id="SM00650">
    <property type="entry name" value="rADc"/>
    <property type="match status" value="1"/>
</dbReference>
<dbReference type="InterPro" id="IPR041698">
    <property type="entry name" value="Methyltransf_25"/>
</dbReference>
<evidence type="ECO:0000256" key="1">
    <source>
        <dbReference type="ARBA" id="ARBA00022603"/>
    </source>
</evidence>
<dbReference type="GO" id="GO:0000179">
    <property type="term" value="F:rRNA (adenine-N6,N6-)-dimethyltransferase activity"/>
    <property type="evidence" value="ECO:0007669"/>
    <property type="project" value="InterPro"/>
</dbReference>
<dbReference type="CDD" id="cd02440">
    <property type="entry name" value="AdoMet_MTases"/>
    <property type="match status" value="1"/>
</dbReference>
<keyword evidence="6" id="KW-1185">Reference proteome</keyword>
<dbReference type="InterPro" id="IPR029063">
    <property type="entry name" value="SAM-dependent_MTases_sf"/>
</dbReference>
<proteinExistence type="predicted"/>
<sequence>MSASSKRGFIARLDHDLQFFRTWLSHPRRIGAFVPTGTALARRMAAIVDPDDPLPVLEIGPGTGSITRAILQRGLEPARLTAIEFDPGFAERMSRDFPDIRLIQGSAFDLHQHLGDPSETAPLFQCAVSALPLLNHPVTERISYIVELLKYIRPDGAIIQFSYGHRAPVPRNGGSYELKFGGHVLRNVPPAKLWIYRQKGGKGSETG</sequence>
<evidence type="ECO:0000256" key="3">
    <source>
        <dbReference type="ARBA" id="ARBA00022691"/>
    </source>
</evidence>
<dbReference type="AlphaFoldDB" id="A0A8J3DQK6"/>
<reference evidence="5" key="1">
    <citation type="journal article" date="2014" name="Int. J. Syst. Evol. Microbiol.">
        <title>Complete genome sequence of Corynebacterium casei LMG S-19264T (=DSM 44701T), isolated from a smear-ripened cheese.</title>
        <authorList>
            <consortium name="US DOE Joint Genome Institute (JGI-PGF)"/>
            <person name="Walter F."/>
            <person name="Albersmeier A."/>
            <person name="Kalinowski J."/>
            <person name="Ruckert C."/>
        </authorList>
    </citation>
    <scope>NUCLEOTIDE SEQUENCE</scope>
    <source>
        <strain evidence="5">KCTC 42097</strain>
    </source>
</reference>
<dbReference type="RefSeq" id="WP_189488660.1">
    <property type="nucleotide sequence ID" value="NZ_BMZO01000003.1"/>
</dbReference>
<organism evidence="5 6">
    <name type="scientific">Limoniibacter endophyticus</name>
    <dbReference type="NCBI Taxonomy" id="1565040"/>
    <lineage>
        <taxon>Bacteria</taxon>
        <taxon>Pseudomonadati</taxon>
        <taxon>Pseudomonadota</taxon>
        <taxon>Alphaproteobacteria</taxon>
        <taxon>Hyphomicrobiales</taxon>
        <taxon>Bartonellaceae</taxon>
        <taxon>Limoniibacter</taxon>
    </lineage>
</organism>
<dbReference type="InterPro" id="IPR020596">
    <property type="entry name" value="rRNA_Ade_Mease_Trfase_CS"/>
</dbReference>
<dbReference type="EMBL" id="BMZO01000003">
    <property type="protein sequence ID" value="GHC66975.1"/>
    <property type="molecule type" value="Genomic_DNA"/>
</dbReference>
<evidence type="ECO:0000259" key="4">
    <source>
        <dbReference type="SMART" id="SM00650"/>
    </source>
</evidence>
<name>A0A8J3DQK6_9HYPH</name>
<accession>A0A8J3DQK6</accession>
<dbReference type="SUPFAM" id="SSF53335">
    <property type="entry name" value="S-adenosyl-L-methionine-dependent methyltransferases"/>
    <property type="match status" value="1"/>
</dbReference>
<evidence type="ECO:0000313" key="6">
    <source>
        <dbReference type="Proteomes" id="UP000641137"/>
    </source>
</evidence>
<dbReference type="Proteomes" id="UP000641137">
    <property type="component" value="Unassembled WGS sequence"/>
</dbReference>
<comment type="caution">
    <text evidence="5">The sequence shown here is derived from an EMBL/GenBank/DDBJ whole genome shotgun (WGS) entry which is preliminary data.</text>
</comment>